<dbReference type="EMBL" id="JAESWC010000014">
    <property type="protein sequence ID" value="MBL4937448.1"/>
    <property type="molecule type" value="Genomic_DNA"/>
</dbReference>
<protein>
    <recommendedName>
        <fullName evidence="4">Transglutaminase-like domain-containing protein</fullName>
    </recommendedName>
</protein>
<feature type="transmembrane region" description="Helical" evidence="1">
    <location>
        <begin position="7"/>
        <end position="25"/>
    </location>
</feature>
<comment type="caution">
    <text evidence="2">The sequence shown here is derived from an EMBL/GenBank/DDBJ whole genome shotgun (WGS) entry which is preliminary data.</text>
</comment>
<accession>A0ABS1THM2</accession>
<sequence length="380" mass="42973">MLEASALLVIGLLYIIPLNLVFYHLSNQTVISIVNAQRTPFITEGTAGILTAVFYVVYAGVLFLCIYLLLKYIVVKSVYVYLDNEIEENKLLAKFTKGQRNINAIGFISIVIVLFIHILAGVFDIKIIVLAFLCLMYVFRTSDKKSFKQRDRAEAASEETVQGSNSLLFEWTYNMDPLAMQQPVRFVVSLPVNTDRYIEYKAKDHIDNMPQALREHVLDGICPEVVEFARQIKRICVARGFTTFHQASVIMAFQQSLKYVPDIDSKNTAEYLRYPLETIVDREGDCDCHSICSAAILYAMGYDIVLLRITFPEGEGHLALAVEGAEGVPGNFLRYNNRNYYYCEVTPLENSQMSFRVGEMPDMPGANITVVPIKEVVSNM</sequence>
<keyword evidence="1" id="KW-0812">Transmembrane</keyword>
<organism evidence="2 3">
    <name type="scientific">Clostridium rhizosphaerae</name>
    <dbReference type="NCBI Taxonomy" id="2803861"/>
    <lineage>
        <taxon>Bacteria</taxon>
        <taxon>Bacillati</taxon>
        <taxon>Bacillota</taxon>
        <taxon>Clostridia</taxon>
        <taxon>Eubacteriales</taxon>
        <taxon>Clostridiaceae</taxon>
        <taxon>Clostridium</taxon>
    </lineage>
</organism>
<proteinExistence type="predicted"/>
<dbReference type="Gene3D" id="3.10.620.30">
    <property type="match status" value="1"/>
</dbReference>
<evidence type="ECO:0008006" key="4">
    <source>
        <dbReference type="Google" id="ProtNLM"/>
    </source>
</evidence>
<dbReference type="RefSeq" id="WP_202750198.1">
    <property type="nucleotide sequence ID" value="NZ_JAESWC010000014.1"/>
</dbReference>
<feature type="transmembrane region" description="Helical" evidence="1">
    <location>
        <begin position="102"/>
        <end position="119"/>
    </location>
</feature>
<dbReference type="PANTHER" id="PTHR39327">
    <property type="match status" value="1"/>
</dbReference>
<evidence type="ECO:0000256" key="1">
    <source>
        <dbReference type="SAM" id="Phobius"/>
    </source>
</evidence>
<keyword evidence="3" id="KW-1185">Reference proteome</keyword>
<keyword evidence="1" id="KW-0472">Membrane</keyword>
<dbReference type="InterPro" id="IPR010319">
    <property type="entry name" value="Transglutaminase-like_Cys_pept"/>
</dbReference>
<name>A0ABS1THM2_9CLOT</name>
<feature type="transmembrane region" description="Helical" evidence="1">
    <location>
        <begin position="45"/>
        <end position="70"/>
    </location>
</feature>
<gene>
    <name evidence="2" type="ORF">JK636_17135</name>
</gene>
<dbReference type="PANTHER" id="PTHR39327:SF1">
    <property type="entry name" value="BLR5470 PROTEIN"/>
    <property type="match status" value="1"/>
</dbReference>
<keyword evidence="1" id="KW-1133">Transmembrane helix</keyword>
<evidence type="ECO:0000313" key="2">
    <source>
        <dbReference type="EMBL" id="MBL4937448.1"/>
    </source>
</evidence>
<evidence type="ECO:0000313" key="3">
    <source>
        <dbReference type="Proteomes" id="UP000632377"/>
    </source>
</evidence>
<reference evidence="2 3" key="1">
    <citation type="submission" date="2021-01" db="EMBL/GenBank/DDBJ databases">
        <title>Genome public.</title>
        <authorList>
            <person name="Liu C."/>
            <person name="Sun Q."/>
        </authorList>
    </citation>
    <scope>NUCLEOTIDE SEQUENCE [LARGE SCALE GENOMIC DNA]</scope>
    <source>
        <strain evidence="2 3">YIM B02515</strain>
    </source>
</reference>
<dbReference type="Proteomes" id="UP000632377">
    <property type="component" value="Unassembled WGS sequence"/>
</dbReference>